<dbReference type="Pfam" id="PF19118">
    <property type="entry name" value="DUF5802"/>
    <property type="match status" value="1"/>
</dbReference>
<organism evidence="1 2">
    <name type="scientific">Saliphagus infecundisoli</name>
    <dbReference type="NCBI Taxonomy" id="1849069"/>
    <lineage>
        <taxon>Archaea</taxon>
        <taxon>Methanobacteriati</taxon>
        <taxon>Methanobacteriota</taxon>
        <taxon>Stenosarchaea group</taxon>
        <taxon>Halobacteria</taxon>
        <taxon>Halobacteriales</taxon>
        <taxon>Natrialbaceae</taxon>
        <taxon>Saliphagus</taxon>
    </lineage>
</organism>
<keyword evidence="2" id="KW-1185">Reference proteome</keyword>
<proteinExistence type="predicted"/>
<evidence type="ECO:0000313" key="1">
    <source>
        <dbReference type="EMBL" id="MFC4988426.1"/>
    </source>
</evidence>
<evidence type="ECO:0000313" key="2">
    <source>
        <dbReference type="Proteomes" id="UP001595925"/>
    </source>
</evidence>
<reference evidence="1 2" key="1">
    <citation type="journal article" date="2019" name="Int. J. Syst. Evol. Microbiol.">
        <title>The Global Catalogue of Microorganisms (GCM) 10K type strain sequencing project: providing services to taxonomists for standard genome sequencing and annotation.</title>
        <authorList>
            <consortium name="The Broad Institute Genomics Platform"/>
            <consortium name="The Broad Institute Genome Sequencing Center for Infectious Disease"/>
            <person name="Wu L."/>
            <person name="Ma J."/>
        </authorList>
    </citation>
    <scope>NUCLEOTIDE SEQUENCE [LARGE SCALE GENOMIC DNA]</scope>
    <source>
        <strain evidence="1 2">CGMCC 1.15824</strain>
    </source>
</reference>
<dbReference type="Proteomes" id="UP001595925">
    <property type="component" value="Unassembled WGS sequence"/>
</dbReference>
<protein>
    <submittedName>
        <fullName evidence="1">DUF5802 family protein</fullName>
    </submittedName>
</protein>
<gene>
    <name evidence="1" type="ORF">ACFPFO_11785</name>
</gene>
<dbReference type="EMBL" id="JBHSJG010000036">
    <property type="protein sequence ID" value="MFC4988426.1"/>
    <property type="molecule type" value="Genomic_DNA"/>
</dbReference>
<comment type="caution">
    <text evidence="1">The sequence shown here is derived from an EMBL/GenBank/DDBJ whole genome shotgun (WGS) entry which is preliminary data.</text>
</comment>
<accession>A0ABD5QF47</accession>
<dbReference type="AlphaFoldDB" id="A0ABD5QF47"/>
<name>A0ABD5QF47_9EURY</name>
<sequence length="112" mass="12581">MFEAFSGGYYLGRLYVTPTDGDRVLMDDGQHERVNRELYATGEGVEPLDTPVVMKLDATHFRVHGDEAVPANTLEIPEALLEDSRIRNPPQLREVLLARRERARQLVAYGAG</sequence>
<dbReference type="RefSeq" id="WP_114575861.1">
    <property type="nucleotide sequence ID" value="NZ_JAIVEF010000001.1"/>
</dbReference>
<dbReference type="InterPro" id="IPR043825">
    <property type="entry name" value="DUF5802"/>
</dbReference>